<reference evidence="10" key="1">
    <citation type="submission" date="2023-02" db="EMBL/GenBank/DDBJ databases">
        <title>Genome of Flavobacteriaceae gen. nov. sp. strain F89.</title>
        <authorList>
            <person name="Wang Y."/>
        </authorList>
    </citation>
    <scope>NUCLEOTIDE SEQUENCE</scope>
    <source>
        <strain evidence="10">F89</strain>
    </source>
</reference>
<organism evidence="10 11">
    <name type="scientific">Cerina litoralis</name>
    <dbReference type="NCBI Taxonomy" id="2874477"/>
    <lineage>
        <taxon>Bacteria</taxon>
        <taxon>Pseudomonadati</taxon>
        <taxon>Bacteroidota</taxon>
        <taxon>Flavobacteriia</taxon>
        <taxon>Flavobacteriales</taxon>
        <taxon>Flavobacteriaceae</taxon>
        <taxon>Cerina</taxon>
    </lineage>
</organism>
<keyword evidence="11" id="KW-1185">Reference proteome</keyword>
<comment type="cofactor">
    <cofactor evidence="9">
        <name>Fe(2+)</name>
        <dbReference type="ChEBI" id="CHEBI:29033"/>
    </cofactor>
    <cofactor evidence="9">
        <name>Mn(2+)</name>
        <dbReference type="ChEBI" id="CHEBI:29035"/>
    </cofactor>
</comment>
<dbReference type="NCBIfam" id="TIGR00695">
    <property type="entry name" value="uxuA"/>
    <property type="match status" value="1"/>
</dbReference>
<dbReference type="Gene3D" id="3.20.20.150">
    <property type="entry name" value="Divalent-metal-dependent TIM barrel enzymes"/>
    <property type="match status" value="1"/>
</dbReference>
<dbReference type="EMBL" id="JAIRBC010000032">
    <property type="protein sequence ID" value="MCG2462428.1"/>
    <property type="molecule type" value="Genomic_DNA"/>
</dbReference>
<gene>
    <name evidence="9 10" type="primary">uxuA</name>
    <name evidence="10" type="ORF">K8352_16825</name>
</gene>
<dbReference type="GO" id="GO:0042840">
    <property type="term" value="P:D-glucuronate catabolic process"/>
    <property type="evidence" value="ECO:0007669"/>
    <property type="project" value="TreeGrafter"/>
</dbReference>
<dbReference type="GO" id="GO:0008927">
    <property type="term" value="F:mannonate dehydratase activity"/>
    <property type="evidence" value="ECO:0007669"/>
    <property type="project" value="UniProtKB-UniRule"/>
</dbReference>
<evidence type="ECO:0000256" key="2">
    <source>
        <dbReference type="ARBA" id="ARBA00002713"/>
    </source>
</evidence>
<keyword evidence="8 9" id="KW-0456">Lyase</keyword>
<comment type="catalytic activity">
    <reaction evidence="1 9">
        <text>D-mannonate = 2-dehydro-3-deoxy-D-gluconate + H2O</text>
        <dbReference type="Rhea" id="RHEA:20097"/>
        <dbReference type="ChEBI" id="CHEBI:15377"/>
        <dbReference type="ChEBI" id="CHEBI:17767"/>
        <dbReference type="ChEBI" id="CHEBI:57990"/>
        <dbReference type="EC" id="4.2.1.8"/>
    </reaction>
</comment>
<sequence length="395" mass="44603">MDYLKKTFRWFGPSFGVSLGDIKQLGVEGIVTACHDVPTGEVWSSEKIALLKSVIEEEKMDWSVVESVNIHPAIKYGSPDRDLYIQNYIETLKNLAEHQIFIVCYNFMPLLDWTRTDLHYNLPNGSKGLNFDPLEAVVFDLYIAKRRGAEELYDKPTKERAKAHMSTLGDIGLKRLENAILAGFPGSKENIPLKFLKRNMEVASKLNKEKLRENLAYFLKAVTPVAETLGIQMALHPDDPPFPVFGIPRIASNYQDLKFVLECCPSLNNGLTFCSGSLGANPENDLPQMIKDFGDKIHFVHLRNIEVRKDGSFYESTHLKGSIPMKRVVQALVNEQRKRLLGGRKDIAIPLRPDHGHVLLCDKEKENEFYPGYSLIGRALGLAELSGLEQGIRDF</sequence>
<evidence type="ECO:0000313" key="10">
    <source>
        <dbReference type="EMBL" id="MCG2462428.1"/>
    </source>
</evidence>
<dbReference type="PIRSF" id="PIRSF016049">
    <property type="entry name" value="Man_dehyd"/>
    <property type="match status" value="1"/>
</dbReference>
<dbReference type="InterPro" id="IPR004628">
    <property type="entry name" value="Man_deHydtase"/>
</dbReference>
<accession>A0AAE3EX05</accession>
<comment type="similarity">
    <text evidence="4 9">Belongs to the mannonate dehydratase family.</text>
</comment>
<evidence type="ECO:0000256" key="6">
    <source>
        <dbReference type="ARBA" id="ARBA00023004"/>
    </source>
</evidence>
<comment type="pathway">
    <text evidence="3 9">Carbohydrate metabolism; pentose and glucuronate interconversion.</text>
</comment>
<name>A0AAE3EX05_9FLAO</name>
<keyword evidence="6 9" id="KW-0408">Iron</keyword>
<proteinExistence type="inferred from homology"/>
<evidence type="ECO:0000256" key="3">
    <source>
        <dbReference type="ARBA" id="ARBA00004892"/>
    </source>
</evidence>
<evidence type="ECO:0000256" key="8">
    <source>
        <dbReference type="ARBA" id="ARBA00023239"/>
    </source>
</evidence>
<dbReference type="EC" id="4.2.1.8" evidence="5 9"/>
<evidence type="ECO:0000256" key="9">
    <source>
        <dbReference type="HAMAP-Rule" id="MF_00106"/>
    </source>
</evidence>
<protein>
    <recommendedName>
        <fullName evidence="5 9">Mannonate dehydratase</fullName>
        <ecNumber evidence="5 9">4.2.1.8</ecNumber>
    </recommendedName>
    <alternativeName>
        <fullName evidence="9">D-mannonate hydro-lyase</fullName>
    </alternativeName>
</protein>
<dbReference type="GO" id="GO:0008198">
    <property type="term" value="F:ferrous iron binding"/>
    <property type="evidence" value="ECO:0007669"/>
    <property type="project" value="TreeGrafter"/>
</dbReference>
<comment type="caution">
    <text evidence="10">The sequence shown here is derived from an EMBL/GenBank/DDBJ whole genome shotgun (WGS) entry which is preliminary data.</text>
</comment>
<dbReference type="Proteomes" id="UP001200642">
    <property type="component" value="Unassembled WGS sequence"/>
</dbReference>
<evidence type="ECO:0000313" key="11">
    <source>
        <dbReference type="Proteomes" id="UP001200642"/>
    </source>
</evidence>
<dbReference type="SUPFAM" id="SSF51658">
    <property type="entry name" value="Xylose isomerase-like"/>
    <property type="match status" value="1"/>
</dbReference>
<dbReference type="PANTHER" id="PTHR30387">
    <property type="entry name" value="MANNONATE DEHYDRATASE"/>
    <property type="match status" value="1"/>
</dbReference>
<dbReference type="AlphaFoldDB" id="A0AAE3EX05"/>
<dbReference type="PANTHER" id="PTHR30387:SF2">
    <property type="entry name" value="MANNONATE DEHYDRATASE"/>
    <property type="match status" value="1"/>
</dbReference>
<evidence type="ECO:0000256" key="1">
    <source>
        <dbReference type="ARBA" id="ARBA00001794"/>
    </source>
</evidence>
<dbReference type="HAMAP" id="MF_00106">
    <property type="entry name" value="UxuA"/>
    <property type="match status" value="1"/>
</dbReference>
<comment type="function">
    <text evidence="2 9">Catalyzes the dehydration of D-mannonate.</text>
</comment>
<dbReference type="RefSeq" id="WP_317903566.1">
    <property type="nucleotide sequence ID" value="NZ_JAIRBC010000032.1"/>
</dbReference>
<dbReference type="InterPro" id="IPR036237">
    <property type="entry name" value="Xyl_isomerase-like_sf"/>
</dbReference>
<dbReference type="Pfam" id="PF03786">
    <property type="entry name" value="UxuA"/>
    <property type="match status" value="1"/>
</dbReference>
<dbReference type="GO" id="GO:0030145">
    <property type="term" value="F:manganese ion binding"/>
    <property type="evidence" value="ECO:0007669"/>
    <property type="project" value="TreeGrafter"/>
</dbReference>
<keyword evidence="7 9" id="KW-0464">Manganese</keyword>
<evidence type="ECO:0000256" key="4">
    <source>
        <dbReference type="ARBA" id="ARBA00007389"/>
    </source>
</evidence>
<dbReference type="NCBIfam" id="NF003027">
    <property type="entry name" value="PRK03906.1"/>
    <property type="match status" value="1"/>
</dbReference>
<evidence type="ECO:0000256" key="7">
    <source>
        <dbReference type="ARBA" id="ARBA00023211"/>
    </source>
</evidence>
<evidence type="ECO:0000256" key="5">
    <source>
        <dbReference type="ARBA" id="ARBA00012927"/>
    </source>
</evidence>